<organism evidence="11 12">
    <name type="scientific">Rubritalea spongiae</name>
    <dbReference type="NCBI Taxonomy" id="430797"/>
    <lineage>
        <taxon>Bacteria</taxon>
        <taxon>Pseudomonadati</taxon>
        <taxon>Verrucomicrobiota</taxon>
        <taxon>Verrucomicrobiia</taxon>
        <taxon>Verrucomicrobiales</taxon>
        <taxon>Rubritaleaceae</taxon>
        <taxon>Rubritalea</taxon>
    </lineage>
</organism>
<evidence type="ECO:0000256" key="5">
    <source>
        <dbReference type="ARBA" id="ARBA00022679"/>
    </source>
</evidence>
<dbReference type="Proteomes" id="UP001597297">
    <property type="component" value="Unassembled WGS sequence"/>
</dbReference>
<dbReference type="PANTHER" id="PTHR30040">
    <property type="entry name" value="THIAMINE BIOSYNTHESIS LIPOPROTEIN APBE"/>
    <property type="match status" value="1"/>
</dbReference>
<keyword evidence="4" id="KW-0285">Flavoprotein</keyword>
<gene>
    <name evidence="11" type="ORF">ACFSQZ_00620</name>
</gene>
<evidence type="ECO:0000256" key="8">
    <source>
        <dbReference type="ARBA" id="ARBA00022842"/>
    </source>
</evidence>
<keyword evidence="12" id="KW-1185">Reference proteome</keyword>
<keyword evidence="7" id="KW-0274">FAD</keyword>
<proteinExistence type="predicted"/>
<reference evidence="12" key="1">
    <citation type="journal article" date="2019" name="Int. J. Syst. Evol. Microbiol.">
        <title>The Global Catalogue of Microorganisms (GCM) 10K type strain sequencing project: providing services to taxonomists for standard genome sequencing and annotation.</title>
        <authorList>
            <consortium name="The Broad Institute Genomics Platform"/>
            <consortium name="The Broad Institute Genome Sequencing Center for Infectious Disease"/>
            <person name="Wu L."/>
            <person name="Ma J."/>
        </authorList>
    </citation>
    <scope>NUCLEOTIDE SEQUENCE [LARGE SCALE GENOMIC DNA]</scope>
    <source>
        <strain evidence="12">JCM 16545</strain>
    </source>
</reference>
<protein>
    <recommendedName>
        <fullName evidence="3">FAD:protein FMN transferase</fullName>
        <ecNumber evidence="2">2.7.1.180</ecNumber>
    </recommendedName>
    <alternativeName>
        <fullName evidence="9">Flavin transferase</fullName>
    </alternativeName>
</protein>
<dbReference type="EMBL" id="JBHUJC010000001">
    <property type="protein sequence ID" value="MFD2274959.1"/>
    <property type="molecule type" value="Genomic_DNA"/>
</dbReference>
<dbReference type="InterPro" id="IPR003374">
    <property type="entry name" value="ApbE-like_sf"/>
</dbReference>
<evidence type="ECO:0000256" key="10">
    <source>
        <dbReference type="ARBA" id="ARBA00048540"/>
    </source>
</evidence>
<comment type="catalytic activity">
    <reaction evidence="10">
        <text>L-threonyl-[protein] + FAD = FMN-L-threonyl-[protein] + AMP + H(+)</text>
        <dbReference type="Rhea" id="RHEA:36847"/>
        <dbReference type="Rhea" id="RHEA-COMP:11060"/>
        <dbReference type="Rhea" id="RHEA-COMP:11061"/>
        <dbReference type="ChEBI" id="CHEBI:15378"/>
        <dbReference type="ChEBI" id="CHEBI:30013"/>
        <dbReference type="ChEBI" id="CHEBI:57692"/>
        <dbReference type="ChEBI" id="CHEBI:74257"/>
        <dbReference type="ChEBI" id="CHEBI:456215"/>
        <dbReference type="EC" id="2.7.1.180"/>
    </reaction>
</comment>
<keyword evidence="8" id="KW-0460">Magnesium</keyword>
<evidence type="ECO:0000256" key="9">
    <source>
        <dbReference type="ARBA" id="ARBA00031306"/>
    </source>
</evidence>
<dbReference type="EC" id="2.7.1.180" evidence="2"/>
<dbReference type="Pfam" id="PF02424">
    <property type="entry name" value="ApbE"/>
    <property type="match status" value="1"/>
</dbReference>
<evidence type="ECO:0000313" key="11">
    <source>
        <dbReference type="EMBL" id="MFD2274959.1"/>
    </source>
</evidence>
<dbReference type="GO" id="GO:0016740">
    <property type="term" value="F:transferase activity"/>
    <property type="evidence" value="ECO:0007669"/>
    <property type="project" value="UniProtKB-KW"/>
</dbReference>
<comment type="caution">
    <text evidence="11">The sequence shown here is derived from an EMBL/GenBank/DDBJ whole genome shotgun (WGS) entry which is preliminary data.</text>
</comment>
<keyword evidence="6" id="KW-0479">Metal-binding</keyword>
<dbReference type="PANTHER" id="PTHR30040:SF2">
    <property type="entry name" value="FAD:PROTEIN FMN TRANSFERASE"/>
    <property type="match status" value="1"/>
</dbReference>
<evidence type="ECO:0000256" key="7">
    <source>
        <dbReference type="ARBA" id="ARBA00022827"/>
    </source>
</evidence>
<name>A0ABW5DXY5_9BACT</name>
<accession>A0ABW5DXY5</accession>
<evidence type="ECO:0000256" key="2">
    <source>
        <dbReference type="ARBA" id="ARBA00011955"/>
    </source>
</evidence>
<sequence>MQKVSRRVFLQGFSVFCVVGCGRKLEAVDLIDHHWSGIGFGIPMSAELYQFDPASMKSLRFEELIQQLELAFSLYNDASEVSVLNRERVLRDPSAVFLKVLELARELSVRTEGYYQPAIHKAWMAMEEGELSDAMLAAATMDNVAVSEAAVRLRDPLIEVSFNALIQGYLTDHVAQHLRTLGVKSALLHFGESYGVGQHPEQRPWELAVMGTPVGEQVDLVGTMRFEDAGLAVSTHDSTRKLLNPKRGEAQIENRVVAVVSEEGAAVADAFATAFTVAPSQYWPKLYQNLIVRRSGAVKIWEENTLVFEA</sequence>
<comment type="cofactor">
    <cofactor evidence="1">
        <name>Mg(2+)</name>
        <dbReference type="ChEBI" id="CHEBI:18420"/>
    </cofactor>
</comment>
<evidence type="ECO:0000256" key="3">
    <source>
        <dbReference type="ARBA" id="ARBA00016337"/>
    </source>
</evidence>
<evidence type="ECO:0000256" key="1">
    <source>
        <dbReference type="ARBA" id="ARBA00001946"/>
    </source>
</evidence>
<evidence type="ECO:0000256" key="6">
    <source>
        <dbReference type="ARBA" id="ARBA00022723"/>
    </source>
</evidence>
<dbReference type="Gene3D" id="3.10.520.10">
    <property type="entry name" value="ApbE-like domains"/>
    <property type="match status" value="1"/>
</dbReference>
<keyword evidence="5 11" id="KW-0808">Transferase</keyword>
<evidence type="ECO:0000313" key="12">
    <source>
        <dbReference type="Proteomes" id="UP001597297"/>
    </source>
</evidence>
<dbReference type="SUPFAM" id="SSF143631">
    <property type="entry name" value="ApbE-like"/>
    <property type="match status" value="1"/>
</dbReference>
<evidence type="ECO:0000256" key="4">
    <source>
        <dbReference type="ARBA" id="ARBA00022630"/>
    </source>
</evidence>
<dbReference type="InterPro" id="IPR024932">
    <property type="entry name" value="ApbE"/>
</dbReference>
<dbReference type="RefSeq" id="WP_377096224.1">
    <property type="nucleotide sequence ID" value="NZ_JBHSJM010000001.1"/>
</dbReference>